<dbReference type="OrthoDB" id="4182844at2759"/>
<organism evidence="1 2">
    <name type="scientific">Blastomyces percursus</name>
    <dbReference type="NCBI Taxonomy" id="1658174"/>
    <lineage>
        <taxon>Eukaryota</taxon>
        <taxon>Fungi</taxon>
        <taxon>Dikarya</taxon>
        <taxon>Ascomycota</taxon>
        <taxon>Pezizomycotina</taxon>
        <taxon>Eurotiomycetes</taxon>
        <taxon>Eurotiomycetidae</taxon>
        <taxon>Onygenales</taxon>
        <taxon>Ajellomycetaceae</taxon>
        <taxon>Blastomyces</taxon>
    </lineage>
</organism>
<sequence length="178" mass="19969">MASPQGYIIIKRENEKSPPEELFGVLARSIGEETLHDLRMSTFSEGARRIPGPNAKELLHYGVNFSDPRLRPSFQDILGCSFDEAIHSEVEVIFWVTNKTQLPRYPAGLRGTIHIFYTATTQELHEDNGIFRIVEGSHTMTRGQSNHIEPIPIRLQPNDILIMSADLTIQYPQAGGVG</sequence>
<gene>
    <name evidence="1" type="ORF">ACJ73_03274</name>
</gene>
<dbReference type="AlphaFoldDB" id="A0A1J9QA11"/>
<dbReference type="EMBL" id="LGTZ01000388">
    <property type="protein sequence ID" value="OJD25361.1"/>
    <property type="molecule type" value="Genomic_DNA"/>
</dbReference>
<proteinExistence type="predicted"/>
<evidence type="ECO:0000313" key="1">
    <source>
        <dbReference type="EMBL" id="OJD25361.1"/>
    </source>
</evidence>
<dbReference type="Proteomes" id="UP000242791">
    <property type="component" value="Unassembled WGS sequence"/>
</dbReference>
<accession>A0A1J9QA11</accession>
<keyword evidence="2" id="KW-1185">Reference proteome</keyword>
<dbReference type="VEuPathDB" id="FungiDB:ACJ73_03274"/>
<reference evidence="1 2" key="1">
    <citation type="submission" date="2015-08" db="EMBL/GenBank/DDBJ databases">
        <title>Emmonsia species relationships and genome sequence.</title>
        <authorList>
            <person name="Cuomo C.A."/>
            <person name="Schwartz I.S."/>
            <person name="Kenyon C."/>
            <person name="De Hoog G.S."/>
            <person name="Govender N.P."/>
            <person name="Botha A."/>
            <person name="Moreno L."/>
            <person name="De Vries M."/>
            <person name="Munoz J.F."/>
            <person name="Stielow J.B."/>
        </authorList>
    </citation>
    <scope>NUCLEOTIDE SEQUENCE [LARGE SCALE GENOMIC DNA]</scope>
    <source>
        <strain evidence="1 2">EI222</strain>
    </source>
</reference>
<name>A0A1J9QA11_9EURO</name>
<protein>
    <submittedName>
        <fullName evidence="1">Uncharacterized protein</fullName>
    </submittedName>
</protein>
<evidence type="ECO:0000313" key="2">
    <source>
        <dbReference type="Proteomes" id="UP000242791"/>
    </source>
</evidence>
<comment type="caution">
    <text evidence="1">The sequence shown here is derived from an EMBL/GenBank/DDBJ whole genome shotgun (WGS) entry which is preliminary data.</text>
</comment>